<accession>A0A1G5RTC8</accession>
<dbReference type="Proteomes" id="UP000199208">
    <property type="component" value="Unassembled WGS sequence"/>
</dbReference>
<dbReference type="STRING" id="1120920.SAMN03080599_00689"/>
<reference evidence="1 2" key="1">
    <citation type="submission" date="2016-10" db="EMBL/GenBank/DDBJ databases">
        <authorList>
            <person name="de Groot N.N."/>
        </authorList>
    </citation>
    <scope>NUCLEOTIDE SEQUENCE [LARGE SCALE GENOMIC DNA]</scope>
    <source>
        <strain evidence="1 2">DSM 2784</strain>
    </source>
</reference>
<evidence type="ECO:0000313" key="2">
    <source>
        <dbReference type="Proteomes" id="UP000199208"/>
    </source>
</evidence>
<protein>
    <submittedName>
        <fullName evidence="1">Uncharacterized protein</fullName>
    </submittedName>
</protein>
<sequence>MHLKTNQLNNMLVDLDRALTRGETENVVEAIQRIRLICDDIELSIQDEIDYAKRREEALRLKYKHELINEVAFLMKPVTIENVYDGDYLDHFVETRARQLSEGGAEEAHNTFWTEYLTLHGNVFGSVPVDLLKPASVAYLEKSGWKPVQVNVYDFGENLEVTMAFYEYCDEKFGRYIVVQESRTNAYLVLSFGA</sequence>
<dbReference type="EMBL" id="FMWL01000002">
    <property type="protein sequence ID" value="SCZ77247.1"/>
    <property type="molecule type" value="Genomic_DNA"/>
</dbReference>
<dbReference type="RefSeq" id="WP_092589472.1">
    <property type="nucleotide sequence ID" value="NZ_FMWL01000002.1"/>
</dbReference>
<evidence type="ECO:0000313" key="1">
    <source>
        <dbReference type="EMBL" id="SCZ77247.1"/>
    </source>
</evidence>
<keyword evidence="2" id="KW-1185">Reference proteome</keyword>
<dbReference type="OrthoDB" id="1954697at2"/>
<organism evidence="1 2">
    <name type="scientific">Acidaminobacter hydrogenoformans DSM 2784</name>
    <dbReference type="NCBI Taxonomy" id="1120920"/>
    <lineage>
        <taxon>Bacteria</taxon>
        <taxon>Bacillati</taxon>
        <taxon>Bacillota</taxon>
        <taxon>Clostridia</taxon>
        <taxon>Peptostreptococcales</taxon>
        <taxon>Acidaminobacteraceae</taxon>
        <taxon>Acidaminobacter</taxon>
    </lineage>
</organism>
<dbReference type="AlphaFoldDB" id="A0A1G5RTC8"/>
<name>A0A1G5RTC8_9FIRM</name>
<proteinExistence type="predicted"/>
<gene>
    <name evidence="1" type="ORF">SAMN03080599_00689</name>
</gene>